<accession>A0ABS5G1W1</accession>
<proteinExistence type="predicted"/>
<dbReference type="InterPro" id="IPR000847">
    <property type="entry name" value="LysR_HTH_N"/>
</dbReference>
<evidence type="ECO:0000313" key="3">
    <source>
        <dbReference type="EMBL" id="MBR1135292.1"/>
    </source>
</evidence>
<feature type="domain" description="HTH lysR-type" evidence="2">
    <location>
        <begin position="1"/>
        <end position="22"/>
    </location>
</feature>
<comment type="caution">
    <text evidence="3">The sequence shown here is derived from an EMBL/GenBank/DDBJ whole genome shotgun (WGS) entry which is preliminary data.</text>
</comment>
<organism evidence="3 4">
    <name type="scientific">Bradyrhizobium denitrificans</name>
    <dbReference type="NCBI Taxonomy" id="2734912"/>
    <lineage>
        <taxon>Bacteria</taxon>
        <taxon>Pseudomonadati</taxon>
        <taxon>Pseudomonadota</taxon>
        <taxon>Alphaproteobacteria</taxon>
        <taxon>Hyphomicrobiales</taxon>
        <taxon>Nitrobacteraceae</taxon>
        <taxon>Bradyrhizobium</taxon>
    </lineage>
</organism>
<keyword evidence="4" id="KW-1185">Reference proteome</keyword>
<name>A0ABS5G1W1_9BRAD</name>
<dbReference type="Proteomes" id="UP001314635">
    <property type="component" value="Unassembled WGS sequence"/>
</dbReference>
<evidence type="ECO:0000256" key="1">
    <source>
        <dbReference type="SAM" id="MobiDB-lite"/>
    </source>
</evidence>
<feature type="compositionally biased region" description="Basic and acidic residues" evidence="1">
    <location>
        <begin position="35"/>
        <end position="50"/>
    </location>
</feature>
<sequence length="50" mass="5624">MLGVRQSMASRSIRQLEHLIGVITSKSKVDSWQNRPHDAKNDSSRSESLS</sequence>
<dbReference type="EMBL" id="JAFCLK010000004">
    <property type="protein sequence ID" value="MBR1135292.1"/>
    <property type="molecule type" value="Genomic_DNA"/>
</dbReference>
<reference evidence="4" key="1">
    <citation type="journal article" date="2021" name="ISME J.">
        <title>Evolutionary origin and ecological implication of a unique nif island in free-living Bradyrhizobium lineages.</title>
        <authorList>
            <person name="Tao J."/>
        </authorList>
    </citation>
    <scope>NUCLEOTIDE SEQUENCE [LARGE SCALE GENOMIC DNA]</scope>
    <source>
        <strain evidence="4">SZCCT0094</strain>
    </source>
</reference>
<feature type="region of interest" description="Disordered" evidence="1">
    <location>
        <begin position="27"/>
        <end position="50"/>
    </location>
</feature>
<evidence type="ECO:0000313" key="4">
    <source>
        <dbReference type="Proteomes" id="UP001314635"/>
    </source>
</evidence>
<gene>
    <name evidence="3" type="ORF">JQ619_05915</name>
</gene>
<dbReference type="PROSITE" id="PS50931">
    <property type="entry name" value="HTH_LYSR"/>
    <property type="match status" value="1"/>
</dbReference>
<evidence type="ECO:0000259" key="2">
    <source>
        <dbReference type="PROSITE" id="PS50931"/>
    </source>
</evidence>
<protein>
    <submittedName>
        <fullName evidence="3">LysR family transcriptional regulator</fullName>
    </submittedName>
</protein>
<dbReference type="RefSeq" id="WP_172238878.1">
    <property type="nucleotide sequence ID" value="NZ_JABFDP010000020.1"/>
</dbReference>